<dbReference type="InterPro" id="IPR039643">
    <property type="entry name" value="DhaM"/>
</dbReference>
<dbReference type="PROSITE" id="PS51096">
    <property type="entry name" value="PTS_EIIA_TYPE_4"/>
    <property type="match status" value="1"/>
</dbReference>
<dbReference type="Gene3D" id="3.40.50.510">
    <property type="entry name" value="Phosphotransferase system, mannose-type IIA component"/>
    <property type="match status" value="1"/>
</dbReference>
<evidence type="ECO:0000256" key="5">
    <source>
        <dbReference type="ARBA" id="ARBA00046577"/>
    </source>
</evidence>
<name>A0ABW0CJF6_STRCD</name>
<dbReference type="GO" id="GO:0047324">
    <property type="term" value="F:phosphoenolpyruvate-glycerone phosphotransferase activity"/>
    <property type="evidence" value="ECO:0007669"/>
    <property type="project" value="UniProtKB-EC"/>
</dbReference>
<sequence>MNQSVGIVLVSHSAELAAGVAELVGQIGAANVPVAVAGGDDRGGIGTSYRLIREALEKADSGAGLVVVPDLGSAVLMTRTVLEDHPRHDAVIADVPFVEGAVAATVAAAGGADLATVLMSAEEARSVRKF</sequence>
<reference evidence="8" key="1">
    <citation type="journal article" date="2019" name="Int. J. Syst. Evol. Microbiol.">
        <title>The Global Catalogue of Microorganisms (GCM) 10K type strain sequencing project: providing services to taxonomists for standard genome sequencing and annotation.</title>
        <authorList>
            <consortium name="The Broad Institute Genomics Platform"/>
            <consortium name="The Broad Institute Genome Sequencing Center for Infectious Disease"/>
            <person name="Wu L."/>
            <person name="Ma J."/>
        </authorList>
    </citation>
    <scope>NUCLEOTIDE SEQUENCE [LARGE SCALE GENOMIC DNA]</scope>
    <source>
        <strain evidence="8">KCTC 42586</strain>
    </source>
</reference>
<protein>
    <recommendedName>
        <fullName evidence="3">phosphoenolpyruvate--glycerone phosphotransferase</fullName>
        <ecNumber evidence="3">2.7.1.121</ecNumber>
    </recommendedName>
</protein>
<evidence type="ECO:0000256" key="2">
    <source>
        <dbReference type="ARBA" id="ARBA00002788"/>
    </source>
</evidence>
<gene>
    <name evidence="7" type="primary">dhaM</name>
    <name evidence="7" type="ORF">ACFPQ9_16030</name>
</gene>
<evidence type="ECO:0000256" key="1">
    <source>
        <dbReference type="ARBA" id="ARBA00001113"/>
    </source>
</evidence>
<keyword evidence="8" id="KW-1185">Reference proteome</keyword>
<evidence type="ECO:0000259" key="6">
    <source>
        <dbReference type="PROSITE" id="PS51096"/>
    </source>
</evidence>
<comment type="caution">
    <text evidence="7">The sequence shown here is derived from an EMBL/GenBank/DDBJ whole genome shotgun (WGS) entry which is preliminary data.</text>
</comment>
<dbReference type="InterPro" id="IPR004701">
    <property type="entry name" value="PTS_EIIA_man-typ"/>
</dbReference>
<keyword evidence="7" id="KW-0418">Kinase</keyword>
<dbReference type="NCBIfam" id="TIGR02364">
    <property type="entry name" value="dha_pts"/>
    <property type="match status" value="1"/>
</dbReference>
<dbReference type="EMBL" id="JBHSKM010000008">
    <property type="protein sequence ID" value="MFC5215351.1"/>
    <property type="molecule type" value="Genomic_DNA"/>
</dbReference>
<dbReference type="EC" id="2.7.1.121" evidence="3"/>
<evidence type="ECO:0000256" key="3">
    <source>
        <dbReference type="ARBA" id="ARBA00012095"/>
    </source>
</evidence>
<dbReference type="InterPro" id="IPR012844">
    <property type="entry name" value="DhaM_N"/>
</dbReference>
<accession>A0ABW0CJF6</accession>
<dbReference type="InterPro" id="IPR036662">
    <property type="entry name" value="PTS_EIIA_man-typ_sf"/>
</dbReference>
<comment type="function">
    <text evidence="2">Component of the dihydroxyacetone kinase complex, which is responsible for the phosphoenolpyruvate (PEP)-dependent phosphorylation of dihydroxyacetone. DhaM serves as the phosphoryl donor. Is phosphorylated by phosphoenolpyruvate in an EI- and HPr-dependent reaction, and a phosphorelay system on histidine residues finally leads to phosphoryl transfer to DhaL and dihydroxyacetone.</text>
</comment>
<proteinExistence type="predicted"/>
<keyword evidence="4 7" id="KW-0808">Transferase</keyword>
<evidence type="ECO:0000313" key="8">
    <source>
        <dbReference type="Proteomes" id="UP001596263"/>
    </source>
</evidence>
<organism evidence="7 8">
    <name type="scientific">Streptomyces coerulescens</name>
    <dbReference type="NCBI Taxonomy" id="29304"/>
    <lineage>
        <taxon>Bacteria</taxon>
        <taxon>Bacillati</taxon>
        <taxon>Actinomycetota</taxon>
        <taxon>Actinomycetes</taxon>
        <taxon>Kitasatosporales</taxon>
        <taxon>Streptomycetaceae</taxon>
        <taxon>Streptomyces</taxon>
    </lineage>
</organism>
<dbReference type="SUPFAM" id="SSF53062">
    <property type="entry name" value="PTS system fructose IIA component-like"/>
    <property type="match status" value="1"/>
</dbReference>
<feature type="domain" description="PTS EIIA type-4" evidence="6">
    <location>
        <begin position="4"/>
        <end position="130"/>
    </location>
</feature>
<dbReference type="Pfam" id="PF03610">
    <property type="entry name" value="EIIA-man"/>
    <property type="match status" value="1"/>
</dbReference>
<comment type="subunit">
    <text evidence="5">Homodimer. The dihydroxyacetone kinase complex is composed of a homodimer of DhaM, a homodimer of DhaK and the subunit DhaL.</text>
</comment>
<dbReference type="PANTHER" id="PTHR38594">
    <property type="entry name" value="PEP-DEPENDENT DIHYDROXYACETONE KINASE, PHOSPHORYL DONOR SUBUNIT DHAM"/>
    <property type="match status" value="1"/>
</dbReference>
<comment type="catalytic activity">
    <reaction evidence="1">
        <text>dihydroxyacetone + phosphoenolpyruvate = dihydroxyacetone phosphate + pyruvate</text>
        <dbReference type="Rhea" id="RHEA:18381"/>
        <dbReference type="ChEBI" id="CHEBI:15361"/>
        <dbReference type="ChEBI" id="CHEBI:16016"/>
        <dbReference type="ChEBI" id="CHEBI:57642"/>
        <dbReference type="ChEBI" id="CHEBI:58702"/>
        <dbReference type="EC" id="2.7.1.121"/>
    </reaction>
</comment>
<dbReference type="RefSeq" id="WP_380853200.1">
    <property type="nucleotide sequence ID" value="NZ_JBHSKM010000008.1"/>
</dbReference>
<dbReference type="PANTHER" id="PTHR38594:SF1">
    <property type="entry name" value="PEP-DEPENDENT DIHYDROXYACETONE KINASE, PHOSPHORYL DONOR SUBUNIT DHAM"/>
    <property type="match status" value="1"/>
</dbReference>
<evidence type="ECO:0000313" key="7">
    <source>
        <dbReference type="EMBL" id="MFC5215351.1"/>
    </source>
</evidence>
<evidence type="ECO:0000256" key="4">
    <source>
        <dbReference type="ARBA" id="ARBA00022679"/>
    </source>
</evidence>
<dbReference type="Proteomes" id="UP001596263">
    <property type="component" value="Unassembled WGS sequence"/>
</dbReference>